<accession>A0ACC3SS74</accession>
<dbReference type="EMBL" id="MU971473">
    <property type="protein sequence ID" value="KAK9234481.1"/>
    <property type="molecule type" value="Genomic_DNA"/>
</dbReference>
<gene>
    <name evidence="1" type="ORF">V1525DRAFT_438362</name>
</gene>
<protein>
    <submittedName>
        <fullName evidence="1">Uncharacterized protein</fullName>
    </submittedName>
</protein>
<comment type="caution">
    <text evidence="1">The sequence shown here is derived from an EMBL/GenBank/DDBJ whole genome shotgun (WGS) entry which is preliminary data.</text>
</comment>
<keyword evidence="2" id="KW-1185">Reference proteome</keyword>
<evidence type="ECO:0000313" key="1">
    <source>
        <dbReference type="EMBL" id="KAK9234481.1"/>
    </source>
</evidence>
<evidence type="ECO:0000313" key="2">
    <source>
        <dbReference type="Proteomes" id="UP001433508"/>
    </source>
</evidence>
<sequence length="154" mass="16667">MDIDAGSDSDQALNVEHMSIDQVIPTPEATQNIPSDGQMVVARNSGISMVNEEDCSVEAPTSNNDIVPYERGVVRRRVDRSPEISDGEGPGTTVVKRTRPSGGNEVVVGGTNSNERTWRPVERGMVLQANVTHPDALEADQPHEVSQPRHECPS</sequence>
<reference evidence="2" key="1">
    <citation type="journal article" date="2024" name="Front. Bioeng. Biotechnol.">
        <title>Genome-scale model development and genomic sequencing of the oleaginous clade Lipomyces.</title>
        <authorList>
            <person name="Czajka J.J."/>
            <person name="Han Y."/>
            <person name="Kim J."/>
            <person name="Mondo S.J."/>
            <person name="Hofstad B.A."/>
            <person name="Robles A."/>
            <person name="Haridas S."/>
            <person name="Riley R."/>
            <person name="LaButti K."/>
            <person name="Pangilinan J."/>
            <person name="Andreopoulos W."/>
            <person name="Lipzen A."/>
            <person name="Yan J."/>
            <person name="Wang M."/>
            <person name="Ng V."/>
            <person name="Grigoriev I.V."/>
            <person name="Spatafora J.W."/>
            <person name="Magnuson J.K."/>
            <person name="Baker S.E."/>
            <person name="Pomraning K.R."/>
        </authorList>
    </citation>
    <scope>NUCLEOTIDE SEQUENCE [LARGE SCALE GENOMIC DNA]</scope>
    <source>
        <strain evidence="2">CBS 7786</strain>
    </source>
</reference>
<proteinExistence type="predicted"/>
<organism evidence="1 2">
    <name type="scientific">Lipomyces kononenkoae</name>
    <name type="common">Yeast</name>
    <dbReference type="NCBI Taxonomy" id="34357"/>
    <lineage>
        <taxon>Eukaryota</taxon>
        <taxon>Fungi</taxon>
        <taxon>Dikarya</taxon>
        <taxon>Ascomycota</taxon>
        <taxon>Saccharomycotina</taxon>
        <taxon>Lipomycetes</taxon>
        <taxon>Lipomycetales</taxon>
        <taxon>Lipomycetaceae</taxon>
        <taxon>Lipomyces</taxon>
    </lineage>
</organism>
<name>A0ACC3SS74_LIPKO</name>
<dbReference type="Proteomes" id="UP001433508">
    <property type="component" value="Unassembled WGS sequence"/>
</dbReference>